<dbReference type="EMBL" id="QPKB01000065">
    <property type="protein sequence ID" value="RWR97805.1"/>
    <property type="molecule type" value="Genomic_DNA"/>
</dbReference>
<evidence type="ECO:0000256" key="7">
    <source>
        <dbReference type="SAM" id="MobiDB-lite"/>
    </source>
</evidence>
<evidence type="ECO:0000256" key="6">
    <source>
        <dbReference type="ARBA" id="ARBA00023136"/>
    </source>
</evidence>
<evidence type="ECO:0000256" key="2">
    <source>
        <dbReference type="ARBA" id="ARBA00007863"/>
    </source>
</evidence>
<comment type="caution">
    <text evidence="9">The sequence shown here is derived from an EMBL/GenBank/DDBJ whole genome shotgun (WGS) entry which is preliminary data.</text>
</comment>
<feature type="transmembrane region" description="Helical" evidence="8">
    <location>
        <begin position="41"/>
        <end position="63"/>
    </location>
</feature>
<feature type="region of interest" description="Disordered" evidence="7">
    <location>
        <begin position="384"/>
        <end position="404"/>
    </location>
</feature>
<dbReference type="GO" id="GO:0022857">
    <property type="term" value="F:transmembrane transporter activity"/>
    <property type="evidence" value="ECO:0007669"/>
    <property type="project" value="InterPro"/>
</dbReference>
<dbReference type="GO" id="GO:0016020">
    <property type="term" value="C:membrane"/>
    <property type="evidence" value="ECO:0007669"/>
    <property type="project" value="UniProtKB-SubCell"/>
</dbReference>
<evidence type="ECO:0000256" key="4">
    <source>
        <dbReference type="ARBA" id="ARBA00022692"/>
    </source>
</evidence>
<feature type="transmembrane region" description="Helical" evidence="8">
    <location>
        <begin position="12"/>
        <end position="29"/>
    </location>
</feature>
<keyword evidence="3" id="KW-0813">Transport</keyword>
<evidence type="ECO:0000256" key="5">
    <source>
        <dbReference type="ARBA" id="ARBA00022989"/>
    </source>
</evidence>
<feature type="transmembrane region" description="Helical" evidence="8">
    <location>
        <begin position="201"/>
        <end position="221"/>
    </location>
</feature>
<dbReference type="InterPro" id="IPR009262">
    <property type="entry name" value="SLC35_F1/F2/F6"/>
</dbReference>
<gene>
    <name evidence="9" type="ORF">CKAN_02726400</name>
</gene>
<dbReference type="PANTHER" id="PTHR23051">
    <property type="entry name" value="SOLUTE CARRIER FAMILY 35, MEMBER F5"/>
    <property type="match status" value="1"/>
</dbReference>
<evidence type="ECO:0000256" key="3">
    <source>
        <dbReference type="ARBA" id="ARBA00022448"/>
    </source>
</evidence>
<keyword evidence="5 8" id="KW-1133">Transmembrane helix</keyword>
<organism evidence="9 10">
    <name type="scientific">Cinnamomum micranthum f. kanehirae</name>
    <dbReference type="NCBI Taxonomy" id="337451"/>
    <lineage>
        <taxon>Eukaryota</taxon>
        <taxon>Viridiplantae</taxon>
        <taxon>Streptophyta</taxon>
        <taxon>Embryophyta</taxon>
        <taxon>Tracheophyta</taxon>
        <taxon>Spermatophyta</taxon>
        <taxon>Magnoliopsida</taxon>
        <taxon>Magnoliidae</taxon>
        <taxon>Laurales</taxon>
        <taxon>Lauraceae</taxon>
        <taxon>Cinnamomum</taxon>
    </lineage>
</organism>
<dbReference type="OrthoDB" id="1436450at2759"/>
<dbReference type="PANTHER" id="PTHR23051:SF0">
    <property type="entry name" value="SOLUTE CARRIER FAMILY 35 MEMBER F5"/>
    <property type="match status" value="1"/>
</dbReference>
<dbReference type="AlphaFoldDB" id="A0A3S3N8E3"/>
<name>A0A3S3N8E3_9MAGN</name>
<keyword evidence="10" id="KW-1185">Reference proteome</keyword>
<evidence type="ECO:0000313" key="10">
    <source>
        <dbReference type="Proteomes" id="UP000283530"/>
    </source>
</evidence>
<reference evidence="9 10" key="1">
    <citation type="journal article" date="2019" name="Nat. Plants">
        <title>Stout camphor tree genome fills gaps in understanding of flowering plant genome evolution.</title>
        <authorList>
            <person name="Chaw S.M."/>
            <person name="Liu Y.C."/>
            <person name="Wu Y.W."/>
            <person name="Wang H.Y."/>
            <person name="Lin C.I."/>
            <person name="Wu C.S."/>
            <person name="Ke H.M."/>
            <person name="Chang L.Y."/>
            <person name="Hsu C.Y."/>
            <person name="Yang H.T."/>
            <person name="Sudianto E."/>
            <person name="Hsu M.H."/>
            <person name="Wu K.P."/>
            <person name="Wang L.N."/>
            <person name="Leebens-Mack J.H."/>
            <person name="Tsai I.J."/>
        </authorList>
    </citation>
    <scope>NUCLEOTIDE SEQUENCE [LARGE SCALE GENOMIC DNA]</scope>
    <source>
        <strain evidence="10">cv. Chaw 1501</strain>
        <tissue evidence="9">Young leaves</tissue>
    </source>
</reference>
<dbReference type="InterPro" id="IPR037185">
    <property type="entry name" value="EmrE-like"/>
</dbReference>
<comment type="similarity">
    <text evidence="2">Belongs to the SLC35F solute transporter family.</text>
</comment>
<dbReference type="STRING" id="337451.A0A3S3N8E3"/>
<sequence length="404" mass="44027">MLSRGWRWALGLAYIVAVAIIWIAASYIVQSVVDTGVSPFLITYICNSLFVIYIPIIEIARYWEDSVGFLWFRFSRENDSIKRQLKDSEKVALLGESNSSAKRDGFDTSEFGDWEGTSHYKKDIFLESESGLHDGGMILPDQATSSAQLETSKVSREAGKEVDAKGRWTRTRMAKVGLLISPFWFLAQLTFNLSLKYTTVTSNTLLSSVSSLFTFLVSLAFLGEKFTFLKLISVLLCMGGTIIVGLGDSTTRASEIASNPLLGDILALVSAALYSVYITLIRKKIPDEDKGEGRPSMAHWKQFALIIGKGLLDNVLSDYLWAQAVLLTTPTATTAGLTIQVPMAAVVDTIIGQAPHLMDYIGGAAIMVGFVGINISPEVCCSSGAPQNEETENVAMVASQDQPA</sequence>
<keyword evidence="4 8" id="KW-0812">Transmembrane</keyword>
<accession>A0A3S3N8E3</accession>
<evidence type="ECO:0000313" key="9">
    <source>
        <dbReference type="EMBL" id="RWR97805.1"/>
    </source>
</evidence>
<dbReference type="Proteomes" id="UP000283530">
    <property type="component" value="Unassembled WGS sequence"/>
</dbReference>
<comment type="subcellular location">
    <subcellularLocation>
        <location evidence="1">Membrane</location>
        <topology evidence="1">Multi-pass membrane protein</topology>
    </subcellularLocation>
</comment>
<dbReference type="SUPFAM" id="SSF103481">
    <property type="entry name" value="Multidrug resistance efflux transporter EmrE"/>
    <property type="match status" value="1"/>
</dbReference>
<feature type="transmembrane region" description="Helical" evidence="8">
    <location>
        <begin position="228"/>
        <end position="246"/>
    </location>
</feature>
<feature type="transmembrane region" description="Helical" evidence="8">
    <location>
        <begin position="261"/>
        <end position="280"/>
    </location>
</feature>
<keyword evidence="6 8" id="KW-0472">Membrane</keyword>
<evidence type="ECO:0000256" key="1">
    <source>
        <dbReference type="ARBA" id="ARBA00004141"/>
    </source>
</evidence>
<evidence type="ECO:0000256" key="8">
    <source>
        <dbReference type="SAM" id="Phobius"/>
    </source>
</evidence>
<feature type="transmembrane region" description="Helical" evidence="8">
    <location>
        <begin position="176"/>
        <end position="195"/>
    </location>
</feature>
<dbReference type="Pfam" id="PF06027">
    <property type="entry name" value="SLC35F"/>
    <property type="match status" value="1"/>
</dbReference>
<protein>
    <submittedName>
        <fullName evidence="9">Thiamine-repressible mitochondrial transport protein THI74</fullName>
    </submittedName>
</protein>
<dbReference type="Gene3D" id="1.10.3730.20">
    <property type="match status" value="1"/>
</dbReference>
<proteinExistence type="inferred from homology"/>